<dbReference type="InterPro" id="IPR001492">
    <property type="entry name" value="Flagellin"/>
</dbReference>
<evidence type="ECO:0000259" key="4">
    <source>
        <dbReference type="Pfam" id="PF00669"/>
    </source>
</evidence>
<comment type="function">
    <text evidence="3">Flagellin is the subunit protein which polymerizes to form the filaments of bacterial flagella.</text>
</comment>
<dbReference type="Pfam" id="PF00669">
    <property type="entry name" value="Flagellin_N"/>
    <property type="match status" value="1"/>
</dbReference>
<comment type="similarity">
    <text evidence="1 3">Belongs to the bacterial flagellin family.</text>
</comment>
<dbReference type="Pfam" id="PF00700">
    <property type="entry name" value="Flagellin_C"/>
    <property type="match status" value="1"/>
</dbReference>
<dbReference type="GO" id="GO:0009288">
    <property type="term" value="C:bacterial-type flagellum"/>
    <property type="evidence" value="ECO:0007669"/>
    <property type="project" value="UniProtKB-SubCell"/>
</dbReference>
<dbReference type="STRING" id="1367849.GCA_000518585_04021"/>
<dbReference type="EMBL" id="CP039691">
    <property type="protein sequence ID" value="QCI97083.1"/>
    <property type="molecule type" value="Genomic_DNA"/>
</dbReference>
<dbReference type="GO" id="GO:0005576">
    <property type="term" value="C:extracellular region"/>
    <property type="evidence" value="ECO:0007669"/>
    <property type="project" value="UniProtKB-SubCell"/>
</dbReference>
<evidence type="ECO:0000313" key="6">
    <source>
        <dbReference type="EMBL" id="QCI97083.1"/>
    </source>
</evidence>
<keyword evidence="2 3" id="KW-0975">Bacterial flagellum</keyword>
<dbReference type="GO" id="GO:0005198">
    <property type="term" value="F:structural molecule activity"/>
    <property type="evidence" value="ECO:0007669"/>
    <property type="project" value="UniProtKB-UniRule"/>
</dbReference>
<accession>A0A4D7DIE4</accession>
<dbReference type="AlphaFoldDB" id="A0A4D7DIE4"/>
<proteinExistence type="inferred from homology"/>
<dbReference type="PANTHER" id="PTHR42792:SF2">
    <property type="entry name" value="FLAGELLIN"/>
    <property type="match status" value="1"/>
</dbReference>
<reference evidence="8" key="3">
    <citation type="submission" date="2023-05" db="EMBL/GenBank/DDBJ databases">
        <title>Complete genome sequence of Agrobacterium larrymoorei CFBP5477.</title>
        <authorList>
            <person name="Yen H.-C."/>
            <person name="Chou L."/>
            <person name="Lin Y.-C."/>
            <person name="Lai E.-M."/>
            <person name="Kuo C.-H."/>
        </authorList>
    </citation>
    <scope>NUCLEOTIDE SEQUENCE</scope>
    <source>
        <strain evidence="8">CFBP5477</strain>
    </source>
</reference>
<evidence type="ECO:0000256" key="2">
    <source>
        <dbReference type="ARBA" id="ARBA00023143"/>
    </source>
</evidence>
<dbReference type="SUPFAM" id="SSF64518">
    <property type="entry name" value="Phase 1 flagellin"/>
    <property type="match status" value="1"/>
</dbReference>
<evidence type="ECO:0000313" key="9">
    <source>
        <dbReference type="Proteomes" id="UP000298545"/>
    </source>
</evidence>
<organism evidence="6 9">
    <name type="scientific">Agrobacterium larrymoorei</name>
    <dbReference type="NCBI Taxonomy" id="160699"/>
    <lineage>
        <taxon>Bacteria</taxon>
        <taxon>Pseudomonadati</taxon>
        <taxon>Pseudomonadota</taxon>
        <taxon>Alphaproteobacteria</taxon>
        <taxon>Hyphomicrobiales</taxon>
        <taxon>Rhizobiaceae</taxon>
        <taxon>Rhizobium/Agrobacterium group</taxon>
        <taxon>Agrobacterium</taxon>
    </lineage>
</organism>
<gene>
    <name evidence="6" type="ORF">CFBP5473_03640</name>
    <name evidence="8" type="ORF">CFBP5477_003780</name>
    <name evidence="7" type="ORF">J5285_01750</name>
</gene>
<evidence type="ECO:0000313" key="7">
    <source>
        <dbReference type="EMBL" id="QYA07485.1"/>
    </source>
</evidence>
<dbReference type="PANTHER" id="PTHR42792">
    <property type="entry name" value="FLAGELLIN"/>
    <property type="match status" value="1"/>
</dbReference>
<dbReference type="Gene3D" id="1.20.1330.10">
    <property type="entry name" value="f41 fragment of flagellin, N-terminal domain"/>
    <property type="match status" value="1"/>
</dbReference>
<dbReference type="InterPro" id="IPR001029">
    <property type="entry name" value="Flagellin_N"/>
</dbReference>
<evidence type="ECO:0000256" key="3">
    <source>
        <dbReference type="RuleBase" id="RU362073"/>
    </source>
</evidence>
<dbReference type="Proteomes" id="UP000826513">
    <property type="component" value="Chromosome 1"/>
</dbReference>
<evidence type="ECO:0000259" key="5">
    <source>
        <dbReference type="Pfam" id="PF00700"/>
    </source>
</evidence>
<sequence>MTSILTNTGAMTALQTLRLTNSQLGETQDQISSGLRVQTSSDNVAYWAIATTMKSDNKAINAVQDVLALSSAVIDTTYAAADSSIEVMSEIKSKLVTAGEPAADREKLNEDITGLKNQLKAVLQAASFNGENWLSWNTPKDSPDKQLISSFIRNSDGSVQLGHTTYEINLPQPRTDTNVQYFVDNGGSGEYGILSSEAFAVAVGSAQNYIIIPGATAPSSAVELTIDDETTSDELNDMLNTVDAMTKQMTNMATDLGSISSHLERSSNFAAKLSDTLESGISRLVDTDMEEASAKLSALQSQQQLAIQSLSIANSYSSNLLTLFR</sequence>
<feature type="domain" description="Flagellin C-terminal" evidence="5">
    <location>
        <begin position="240"/>
        <end position="324"/>
    </location>
</feature>
<dbReference type="OrthoDB" id="8328560at2"/>
<dbReference type="RefSeq" id="WP_027676579.1">
    <property type="nucleotide sequence ID" value="NZ_CP039691.1"/>
</dbReference>
<keyword evidence="6" id="KW-0282">Flagellum</keyword>
<dbReference type="Proteomes" id="UP000298664">
    <property type="component" value="Chromosome Circular"/>
</dbReference>
<keyword evidence="6" id="KW-0969">Cilium</keyword>
<evidence type="ECO:0000313" key="8">
    <source>
        <dbReference type="EMBL" id="WHA41762.1"/>
    </source>
</evidence>
<keyword evidence="3" id="KW-0964">Secreted</keyword>
<evidence type="ECO:0000313" key="10">
    <source>
        <dbReference type="Proteomes" id="UP000826513"/>
    </source>
</evidence>
<keyword evidence="10" id="KW-1185">Reference proteome</keyword>
<reference evidence="7 10" key="2">
    <citation type="submission" date="2021-03" db="EMBL/GenBank/DDBJ databases">
        <title>Rapid diversification of plasmids in a genus of pathogenic and nitrogen fixing bacteria.</title>
        <authorList>
            <person name="Weisberg A.J."/>
            <person name="Miller M."/>
            <person name="Ream W."/>
            <person name="Grunwald N.J."/>
            <person name="Chang J.H."/>
        </authorList>
    </citation>
    <scope>NUCLEOTIDE SEQUENCE [LARGE SCALE GENOMIC DNA]</scope>
    <source>
        <strain evidence="7 10">AF3.44</strain>
    </source>
</reference>
<evidence type="ECO:0000256" key="1">
    <source>
        <dbReference type="ARBA" id="ARBA00005709"/>
    </source>
</evidence>
<comment type="subcellular location">
    <subcellularLocation>
        <location evidence="3">Secreted</location>
    </subcellularLocation>
    <subcellularLocation>
        <location evidence="3">Bacterial flagellum</location>
    </subcellularLocation>
</comment>
<reference evidence="6 9" key="1">
    <citation type="submission" date="2019-04" db="EMBL/GenBank/DDBJ databases">
        <title>Complete genome sequence of Agrobacterium larrymoorei CFBP5473.</title>
        <authorList>
            <person name="Haryono M."/>
            <person name="Chou L."/>
            <person name="Lin Y.-C."/>
            <person name="Lai E.-M."/>
            <person name="Kuo C.-H."/>
        </authorList>
    </citation>
    <scope>NUCLEOTIDE SEQUENCE [LARGE SCALE GENOMIC DNA]</scope>
    <source>
        <strain evidence="6 9">CFBP5473</strain>
    </source>
</reference>
<name>A0A4D7DIE4_9HYPH</name>
<dbReference type="Proteomes" id="UP000298545">
    <property type="component" value="Chromosome circular"/>
</dbReference>
<dbReference type="EMBL" id="CP124733">
    <property type="protein sequence ID" value="WHA41762.1"/>
    <property type="molecule type" value="Genomic_DNA"/>
</dbReference>
<keyword evidence="6" id="KW-0966">Cell projection</keyword>
<dbReference type="KEGG" id="alf:CFBP5473_03640"/>
<feature type="domain" description="Flagellin N-terminal" evidence="4">
    <location>
        <begin position="4"/>
        <end position="135"/>
    </location>
</feature>
<dbReference type="InterPro" id="IPR046358">
    <property type="entry name" value="Flagellin_C"/>
</dbReference>
<protein>
    <recommendedName>
        <fullName evidence="3">Flagellin</fullName>
    </recommendedName>
</protein>
<dbReference type="EMBL" id="CP072167">
    <property type="protein sequence ID" value="QYA07485.1"/>
    <property type="molecule type" value="Genomic_DNA"/>
</dbReference>